<dbReference type="RefSeq" id="WP_031575363.1">
    <property type="nucleotide sequence ID" value="NZ_FNDZ01000003.1"/>
</dbReference>
<name>A0A1G8LK94_9CLOT</name>
<dbReference type="EMBL" id="FNDZ01000003">
    <property type="protein sequence ID" value="SDI56078.1"/>
    <property type="molecule type" value="Genomic_DNA"/>
</dbReference>
<proteinExistence type="predicted"/>
<evidence type="ECO:0000313" key="1">
    <source>
        <dbReference type="EMBL" id="SDI56078.1"/>
    </source>
</evidence>
<sequence>MENRMRSVKILEELLGYFLHHGIEKLDISFFSDEKTLEITVRGTTTTPPEDLPHLTKFLNEPRKPEYEEYYWSLLGATGKRQEFQLLGALVDEGDATFRENLLSIHVKRTY</sequence>
<gene>
    <name evidence="1" type="ORF">SAMN05421804_103104</name>
</gene>
<organism evidence="1 2">
    <name type="scientific">Proteiniclasticum ruminis</name>
    <dbReference type="NCBI Taxonomy" id="398199"/>
    <lineage>
        <taxon>Bacteria</taxon>
        <taxon>Bacillati</taxon>
        <taxon>Bacillota</taxon>
        <taxon>Clostridia</taxon>
        <taxon>Eubacteriales</taxon>
        <taxon>Clostridiaceae</taxon>
        <taxon>Proteiniclasticum</taxon>
    </lineage>
</organism>
<reference evidence="1 2" key="1">
    <citation type="submission" date="2016-10" db="EMBL/GenBank/DDBJ databases">
        <authorList>
            <person name="de Groot N.N."/>
        </authorList>
    </citation>
    <scope>NUCLEOTIDE SEQUENCE [LARGE SCALE GENOMIC DNA]</scope>
    <source>
        <strain evidence="1 2">CGMCC 1.5058</strain>
    </source>
</reference>
<dbReference type="AlphaFoldDB" id="A0A1G8LK94"/>
<accession>A0A1G8LK94</accession>
<dbReference type="Proteomes" id="UP000183255">
    <property type="component" value="Unassembled WGS sequence"/>
</dbReference>
<protein>
    <submittedName>
        <fullName evidence="1">Uncharacterized protein</fullName>
    </submittedName>
</protein>
<evidence type="ECO:0000313" key="2">
    <source>
        <dbReference type="Proteomes" id="UP000183255"/>
    </source>
</evidence>